<sequence length="90" mass="9628">MRPTSLADYIASTPLFRTPQRILSLGRAMMAASFVAMLVTVMIAYPYASSFSLPAQIAAHLLLPVAAAFFKLGYVVRLAAHHALGNYSAG</sequence>
<evidence type="ECO:0000313" key="3">
    <source>
        <dbReference type="Proteomes" id="UP000308430"/>
    </source>
</evidence>
<comment type="caution">
    <text evidence="2">The sequence shown here is derived from an EMBL/GenBank/DDBJ whole genome shotgun (WGS) entry which is preliminary data.</text>
</comment>
<gene>
    <name evidence="2" type="ORF">E6C76_01095</name>
</gene>
<accession>A0A4S4B353</accession>
<evidence type="ECO:0000256" key="1">
    <source>
        <dbReference type="SAM" id="Phobius"/>
    </source>
</evidence>
<feature type="transmembrane region" description="Helical" evidence="1">
    <location>
        <begin position="25"/>
        <end position="45"/>
    </location>
</feature>
<dbReference type="EMBL" id="SSOC01000001">
    <property type="protein sequence ID" value="THF67019.1"/>
    <property type="molecule type" value="Genomic_DNA"/>
</dbReference>
<keyword evidence="1" id="KW-1133">Transmembrane helix</keyword>
<dbReference type="OrthoDB" id="9181280at2"/>
<evidence type="ECO:0000313" key="2">
    <source>
        <dbReference type="EMBL" id="THF67019.1"/>
    </source>
</evidence>
<feature type="transmembrane region" description="Helical" evidence="1">
    <location>
        <begin position="57"/>
        <end position="76"/>
    </location>
</feature>
<name>A0A4S4B353_9RHOO</name>
<dbReference type="RefSeq" id="WP_136346428.1">
    <property type="nucleotide sequence ID" value="NZ_SSOC01000001.1"/>
</dbReference>
<keyword evidence="1" id="KW-0472">Membrane</keyword>
<dbReference type="Proteomes" id="UP000308430">
    <property type="component" value="Unassembled WGS sequence"/>
</dbReference>
<keyword evidence="1" id="KW-0812">Transmembrane</keyword>
<reference evidence="2 3" key="1">
    <citation type="submission" date="2019-04" db="EMBL/GenBank/DDBJ databases">
        <title>Azoarcus nasutitermitis sp. nov. isolated from termite nest.</title>
        <authorList>
            <person name="Lin S.-Y."/>
            <person name="Hameed A."/>
            <person name="Hsu Y.-H."/>
            <person name="Young C.-C."/>
        </authorList>
    </citation>
    <scope>NUCLEOTIDE SEQUENCE [LARGE SCALE GENOMIC DNA]</scope>
    <source>
        <strain evidence="2 3">CC-YHH838</strain>
    </source>
</reference>
<dbReference type="AlphaFoldDB" id="A0A4S4B353"/>
<keyword evidence="3" id="KW-1185">Reference proteome</keyword>
<organism evidence="2 3">
    <name type="scientific">Pseudothauera nasutitermitis</name>
    <dbReference type="NCBI Taxonomy" id="2565930"/>
    <lineage>
        <taxon>Bacteria</taxon>
        <taxon>Pseudomonadati</taxon>
        <taxon>Pseudomonadota</taxon>
        <taxon>Betaproteobacteria</taxon>
        <taxon>Rhodocyclales</taxon>
        <taxon>Zoogloeaceae</taxon>
        <taxon>Pseudothauera</taxon>
    </lineage>
</organism>
<protein>
    <submittedName>
        <fullName evidence="2">Uncharacterized protein</fullName>
    </submittedName>
</protein>
<proteinExistence type="predicted"/>